<protein>
    <recommendedName>
        <fullName evidence="6">S-adenosyl-L-methionine-dependent methyltransferase</fullName>
        <ecNumber evidence="6">2.1.1.-</ecNumber>
    </recommendedName>
</protein>
<dbReference type="SUPFAM" id="SSF53335">
    <property type="entry name" value="S-adenosyl-L-methionine-dependent methyltransferases"/>
    <property type="match status" value="1"/>
</dbReference>
<dbReference type="NCBIfam" id="TIGR00027">
    <property type="entry name" value="mthyl_TIGR00027"/>
    <property type="match status" value="1"/>
</dbReference>
<keyword evidence="8" id="KW-1185">Reference proteome</keyword>
<comment type="function">
    <text evidence="1 6">Exhibits S-adenosyl-L-methionine-dependent methyltransferase activity.</text>
</comment>
<dbReference type="GO" id="GO:0032259">
    <property type="term" value="P:methylation"/>
    <property type="evidence" value="ECO:0007669"/>
    <property type="project" value="UniProtKB-KW"/>
</dbReference>
<evidence type="ECO:0000256" key="6">
    <source>
        <dbReference type="RuleBase" id="RU362030"/>
    </source>
</evidence>
<evidence type="ECO:0000313" key="8">
    <source>
        <dbReference type="Proteomes" id="UP001199469"/>
    </source>
</evidence>
<dbReference type="EMBL" id="JAJNDB010000002">
    <property type="protein sequence ID" value="MCD2193932.1"/>
    <property type="molecule type" value="Genomic_DNA"/>
</dbReference>
<evidence type="ECO:0000256" key="2">
    <source>
        <dbReference type="ARBA" id="ARBA00008138"/>
    </source>
</evidence>
<comment type="caution">
    <text evidence="7">The sequence shown here is derived from an EMBL/GenBank/DDBJ whole genome shotgun (WGS) entry which is preliminary data.</text>
</comment>
<evidence type="ECO:0000256" key="1">
    <source>
        <dbReference type="ARBA" id="ARBA00003907"/>
    </source>
</evidence>
<dbReference type="PANTHER" id="PTHR43619:SF2">
    <property type="entry name" value="S-ADENOSYL-L-METHIONINE-DEPENDENT METHYLTRANSFERASES SUPERFAMILY PROTEIN"/>
    <property type="match status" value="1"/>
</dbReference>
<dbReference type="RefSeq" id="WP_230733348.1">
    <property type="nucleotide sequence ID" value="NZ_JAJNDB010000002.1"/>
</dbReference>
<evidence type="ECO:0000256" key="5">
    <source>
        <dbReference type="ARBA" id="ARBA00022691"/>
    </source>
</evidence>
<evidence type="ECO:0000256" key="3">
    <source>
        <dbReference type="ARBA" id="ARBA00022603"/>
    </source>
</evidence>
<dbReference type="Pfam" id="PF04072">
    <property type="entry name" value="LCM"/>
    <property type="match status" value="1"/>
</dbReference>
<sequence length="298" mass="32076">MEIPEGVGWTALMTAYARAQDSRRADALVDDPWARAVIAQATEADGGAHLPRLGPARDDGSSELWTSLGTYFVARTPFYDEHVLAGVGDGVDQVVLLAAGFDGRAQRLDLPSGTTVYEVDSGPVLDFKDAAVAGSAVRDGVDRRTVRVDLRDDWSGALVDAGFDPTRPAVWLAEGLFMYLDEAQSDRLLTTIGSLSAPGSRVATEWFERNPAGEASLVDRPDDQERLAGEMVGSLFRSGPPAPPREWLAAHGWDVVEVTDVGARAARHGREVPWMFDPAHPDGLRVHLAAGRRPAAVR</sequence>
<keyword evidence="3 6" id="KW-0489">Methyltransferase</keyword>
<reference evidence="7 8" key="1">
    <citation type="submission" date="2021-11" db="EMBL/GenBank/DDBJ databases">
        <title>Draft genome sequence of Actinomycetospora sp. SF1 isolated from the rhizosphere soil.</title>
        <authorList>
            <person name="Duangmal K."/>
            <person name="Chantavorakit T."/>
        </authorList>
    </citation>
    <scope>NUCLEOTIDE SEQUENCE [LARGE SCALE GENOMIC DNA]</scope>
    <source>
        <strain evidence="7 8">TBRC 5722</strain>
    </source>
</reference>
<dbReference type="GO" id="GO:0008168">
    <property type="term" value="F:methyltransferase activity"/>
    <property type="evidence" value="ECO:0007669"/>
    <property type="project" value="UniProtKB-KW"/>
</dbReference>
<dbReference type="Proteomes" id="UP001199469">
    <property type="component" value="Unassembled WGS sequence"/>
</dbReference>
<dbReference type="PANTHER" id="PTHR43619">
    <property type="entry name" value="S-ADENOSYL-L-METHIONINE-DEPENDENT METHYLTRANSFERASE YKTD-RELATED"/>
    <property type="match status" value="1"/>
</dbReference>
<evidence type="ECO:0000313" key="7">
    <source>
        <dbReference type="EMBL" id="MCD2193932.1"/>
    </source>
</evidence>
<dbReference type="InterPro" id="IPR011610">
    <property type="entry name" value="SAM_mthyl_Trfase_ML2640-like"/>
</dbReference>
<dbReference type="InterPro" id="IPR029063">
    <property type="entry name" value="SAM-dependent_MTases_sf"/>
</dbReference>
<comment type="similarity">
    <text evidence="2 6">Belongs to the UPF0677 family.</text>
</comment>
<dbReference type="EC" id="2.1.1.-" evidence="6"/>
<dbReference type="InterPro" id="IPR007213">
    <property type="entry name" value="Ppm1/Ppm2/Tcmp"/>
</dbReference>
<name>A0ABS8P6Q2_9PSEU</name>
<evidence type="ECO:0000256" key="4">
    <source>
        <dbReference type="ARBA" id="ARBA00022679"/>
    </source>
</evidence>
<accession>A0ABS8P6Q2</accession>
<keyword evidence="5 6" id="KW-0949">S-adenosyl-L-methionine</keyword>
<gene>
    <name evidence="7" type="ORF">LQ327_11150</name>
</gene>
<proteinExistence type="inferred from homology"/>
<keyword evidence="4 7" id="KW-0808">Transferase</keyword>
<organism evidence="7 8">
    <name type="scientific">Actinomycetospora endophytica</name>
    <dbReference type="NCBI Taxonomy" id="2291215"/>
    <lineage>
        <taxon>Bacteria</taxon>
        <taxon>Bacillati</taxon>
        <taxon>Actinomycetota</taxon>
        <taxon>Actinomycetes</taxon>
        <taxon>Pseudonocardiales</taxon>
        <taxon>Pseudonocardiaceae</taxon>
        <taxon>Actinomycetospora</taxon>
    </lineage>
</organism>
<dbReference type="Gene3D" id="3.40.50.150">
    <property type="entry name" value="Vaccinia Virus protein VP39"/>
    <property type="match status" value="1"/>
</dbReference>